<feature type="transmembrane region" description="Helical" evidence="3">
    <location>
        <begin position="18"/>
        <end position="41"/>
    </location>
</feature>
<evidence type="ECO:0000313" key="4">
    <source>
        <dbReference type="EMBL" id="KAK7491085.1"/>
    </source>
</evidence>
<dbReference type="PANTHER" id="PTHR11927:SF9">
    <property type="entry name" value="L-FUCOSYLTRANSFERASE"/>
    <property type="match status" value="1"/>
</dbReference>
<keyword evidence="3" id="KW-0735">Signal-anchor</keyword>
<keyword evidence="3" id="KW-0812">Transmembrane</keyword>
<proteinExistence type="inferred from homology"/>
<gene>
    <name evidence="4" type="ORF">BaRGS_00017649</name>
</gene>
<dbReference type="Pfam" id="PF01531">
    <property type="entry name" value="Glyco_transf_11"/>
    <property type="match status" value="1"/>
</dbReference>
<comment type="similarity">
    <text evidence="3">Belongs to the glycosyltransferase 11 family.</text>
</comment>
<keyword evidence="1 3" id="KW-0328">Glycosyltransferase</keyword>
<comment type="pathway">
    <text evidence="3">Protein modification; protein glycosylation.</text>
</comment>
<keyword evidence="2 3" id="KW-0808">Transferase</keyword>
<accession>A0ABD0KV90</accession>
<keyword evidence="3" id="KW-1133">Transmembrane helix</keyword>
<dbReference type="CDD" id="cd11301">
    <property type="entry name" value="Fut1_Fut2_like"/>
    <property type="match status" value="1"/>
</dbReference>
<dbReference type="InterPro" id="IPR002516">
    <property type="entry name" value="Glyco_trans_11"/>
</dbReference>
<dbReference type="EC" id="2.4.1.-" evidence="3"/>
<keyword evidence="3" id="KW-0333">Golgi apparatus</keyword>
<dbReference type="EMBL" id="JACVVK020000119">
    <property type="protein sequence ID" value="KAK7491085.1"/>
    <property type="molecule type" value="Genomic_DNA"/>
</dbReference>
<dbReference type="GO" id="GO:0032580">
    <property type="term" value="C:Golgi cisterna membrane"/>
    <property type="evidence" value="ECO:0007669"/>
    <property type="project" value="UniProtKB-SubCell"/>
</dbReference>
<comment type="subcellular location">
    <subcellularLocation>
        <location evidence="3">Golgi apparatus</location>
        <location evidence="3">Golgi stack membrane</location>
        <topology evidence="3">Single-pass type II membrane protein</topology>
    </subcellularLocation>
</comment>
<dbReference type="Proteomes" id="UP001519460">
    <property type="component" value="Unassembled WGS sequence"/>
</dbReference>
<sequence>MRILCSSRPLYLHYLKGVLTPSVLTIAVTIFVCVILTSSLLRHKPVNDHRGRNMEIYRGPVPVFKLPVGKDPEMSQEADEEERSEGKYYLTIPPQGRLGNQMFQYASLLGIARTNNRSSFVSSSSDVARYFLGVNVEDRSTFHWRRLKEKFYASKDYFFDSLPEEDLKLVGFFQSWKYFSEVSTDVRKAFVFRPRVYKEVRSFFDRYCGTLAKNVTKIGVHVRRSDMMSKSTKQLGYRTAPLSYVKNALNHMRSRFGDHSKFFIVSDDPDWCTRELKQKGVSVVDLAPAIVHLGFLTLCDHVIMTVGTFGWWAAYLSGGHVVYYNGFPTPESEISKGFSKVDYYLPDWVPIGGEPNGLQDIIRTKPENGHGNREIRAAH</sequence>
<evidence type="ECO:0000256" key="3">
    <source>
        <dbReference type="RuleBase" id="RU363129"/>
    </source>
</evidence>
<reference evidence="4 5" key="1">
    <citation type="journal article" date="2023" name="Sci. Data">
        <title>Genome assembly of the Korean intertidal mud-creeper Batillaria attramentaria.</title>
        <authorList>
            <person name="Patra A.K."/>
            <person name="Ho P.T."/>
            <person name="Jun S."/>
            <person name="Lee S.J."/>
            <person name="Kim Y."/>
            <person name="Won Y.J."/>
        </authorList>
    </citation>
    <scope>NUCLEOTIDE SEQUENCE [LARGE SCALE GENOMIC DNA]</scope>
    <source>
        <strain evidence="4">Wonlab-2016</strain>
    </source>
</reference>
<keyword evidence="3" id="KW-0472">Membrane</keyword>
<evidence type="ECO:0000256" key="1">
    <source>
        <dbReference type="ARBA" id="ARBA00022676"/>
    </source>
</evidence>
<keyword evidence="5" id="KW-1185">Reference proteome</keyword>
<dbReference type="AlphaFoldDB" id="A0ABD0KV90"/>
<comment type="caution">
    <text evidence="4">The sequence shown here is derived from an EMBL/GenBank/DDBJ whole genome shotgun (WGS) entry which is preliminary data.</text>
</comment>
<evidence type="ECO:0000256" key="2">
    <source>
        <dbReference type="ARBA" id="ARBA00022679"/>
    </source>
</evidence>
<dbReference type="GO" id="GO:0016757">
    <property type="term" value="F:glycosyltransferase activity"/>
    <property type="evidence" value="ECO:0007669"/>
    <property type="project" value="UniProtKB-KW"/>
</dbReference>
<name>A0ABD0KV90_9CAEN</name>
<evidence type="ECO:0000313" key="5">
    <source>
        <dbReference type="Proteomes" id="UP001519460"/>
    </source>
</evidence>
<dbReference type="PANTHER" id="PTHR11927">
    <property type="entry name" value="GALACTOSIDE 2-L-FUCOSYLTRANSFERASE"/>
    <property type="match status" value="1"/>
</dbReference>
<protein>
    <recommendedName>
        <fullName evidence="3">L-Fucosyltransferase</fullName>
        <ecNumber evidence="3">2.4.1.-</ecNumber>
    </recommendedName>
</protein>
<organism evidence="4 5">
    <name type="scientific">Batillaria attramentaria</name>
    <dbReference type="NCBI Taxonomy" id="370345"/>
    <lineage>
        <taxon>Eukaryota</taxon>
        <taxon>Metazoa</taxon>
        <taxon>Spiralia</taxon>
        <taxon>Lophotrochozoa</taxon>
        <taxon>Mollusca</taxon>
        <taxon>Gastropoda</taxon>
        <taxon>Caenogastropoda</taxon>
        <taxon>Sorbeoconcha</taxon>
        <taxon>Cerithioidea</taxon>
        <taxon>Batillariidae</taxon>
        <taxon>Batillaria</taxon>
    </lineage>
</organism>
<keyword evidence="3" id="KW-0325">Glycoprotein</keyword>